<sequence length="157" mass="17762">MFFETRLEEEARLIDVFLTFIALLATDGKIPMRELHKIFNLLRRTLFMVLLAGLISLISLPTLWAQAIPFMDNSSQPENMNRVGNRPYDERGNANIIQADKDSSLDNATVNRIQNKAEDLGNSQRGIGDTGLKNIKNLGKNIPQAIDRNFNHNPKDI</sequence>
<dbReference type="Proteomes" id="UP000641646">
    <property type="component" value="Unassembled WGS sequence"/>
</dbReference>
<comment type="caution">
    <text evidence="2">The sequence shown here is derived from an EMBL/GenBank/DDBJ whole genome shotgun (WGS) entry which is preliminary data.</text>
</comment>
<keyword evidence="1" id="KW-0812">Transmembrane</keyword>
<proteinExistence type="predicted"/>
<protein>
    <submittedName>
        <fullName evidence="2">Uncharacterized protein</fullName>
    </submittedName>
</protein>
<dbReference type="AlphaFoldDB" id="A0A926ZFK2"/>
<reference evidence="2" key="1">
    <citation type="journal article" date="2015" name="ISME J.">
        <title>Draft Genome Sequence of Streptomyces incarnatus NRRL8089, which Produces the Nucleoside Antibiotic Sinefungin.</title>
        <authorList>
            <person name="Oshima K."/>
            <person name="Hattori M."/>
            <person name="Shimizu H."/>
            <person name="Fukuda K."/>
            <person name="Nemoto M."/>
            <person name="Inagaki K."/>
            <person name="Tamura T."/>
        </authorList>
    </citation>
    <scope>NUCLEOTIDE SEQUENCE</scope>
    <source>
        <strain evidence="2">FACHB-1375</strain>
    </source>
</reference>
<evidence type="ECO:0000313" key="3">
    <source>
        <dbReference type="Proteomes" id="UP000641646"/>
    </source>
</evidence>
<evidence type="ECO:0000313" key="2">
    <source>
        <dbReference type="EMBL" id="MBD2180759.1"/>
    </source>
</evidence>
<reference evidence="2" key="2">
    <citation type="submission" date="2020-08" db="EMBL/GenBank/DDBJ databases">
        <authorList>
            <person name="Chen M."/>
            <person name="Teng W."/>
            <person name="Zhao L."/>
            <person name="Hu C."/>
            <person name="Zhou Y."/>
            <person name="Han B."/>
            <person name="Song L."/>
            <person name="Shu W."/>
        </authorList>
    </citation>
    <scope>NUCLEOTIDE SEQUENCE</scope>
    <source>
        <strain evidence="2">FACHB-1375</strain>
    </source>
</reference>
<keyword evidence="1" id="KW-1133">Transmembrane helix</keyword>
<keyword evidence="1" id="KW-0472">Membrane</keyword>
<name>A0A926ZFK2_9CYAN</name>
<dbReference type="EMBL" id="JACJPW010000012">
    <property type="protein sequence ID" value="MBD2180759.1"/>
    <property type="molecule type" value="Genomic_DNA"/>
</dbReference>
<keyword evidence="3" id="KW-1185">Reference proteome</keyword>
<feature type="transmembrane region" description="Helical" evidence="1">
    <location>
        <begin position="42"/>
        <end position="64"/>
    </location>
</feature>
<organism evidence="2 3">
    <name type="scientific">Aerosakkonema funiforme FACHB-1375</name>
    <dbReference type="NCBI Taxonomy" id="2949571"/>
    <lineage>
        <taxon>Bacteria</taxon>
        <taxon>Bacillati</taxon>
        <taxon>Cyanobacteriota</taxon>
        <taxon>Cyanophyceae</taxon>
        <taxon>Oscillatoriophycideae</taxon>
        <taxon>Aerosakkonematales</taxon>
        <taxon>Aerosakkonemataceae</taxon>
        <taxon>Aerosakkonema</taxon>
    </lineage>
</organism>
<evidence type="ECO:0000256" key="1">
    <source>
        <dbReference type="SAM" id="Phobius"/>
    </source>
</evidence>
<accession>A0A926ZFK2</accession>
<gene>
    <name evidence="2" type="ORF">H6G03_06520</name>
</gene>